<gene>
    <name evidence="1" type="ORF">SDC9_49122</name>
</gene>
<dbReference type="EMBL" id="VSSQ01000903">
    <property type="protein sequence ID" value="MPM02867.1"/>
    <property type="molecule type" value="Genomic_DNA"/>
</dbReference>
<comment type="caution">
    <text evidence="1">The sequence shown here is derived from an EMBL/GenBank/DDBJ whole genome shotgun (WGS) entry which is preliminary data.</text>
</comment>
<accession>A0A644WH14</accession>
<reference evidence="1" key="1">
    <citation type="submission" date="2019-08" db="EMBL/GenBank/DDBJ databases">
        <authorList>
            <person name="Kucharzyk K."/>
            <person name="Murdoch R.W."/>
            <person name="Higgins S."/>
            <person name="Loffler F."/>
        </authorList>
    </citation>
    <scope>NUCLEOTIDE SEQUENCE</scope>
</reference>
<dbReference type="AlphaFoldDB" id="A0A644WH14"/>
<protein>
    <submittedName>
        <fullName evidence="1">Uncharacterized protein</fullName>
    </submittedName>
</protein>
<proteinExistence type="predicted"/>
<organism evidence="1">
    <name type="scientific">bioreactor metagenome</name>
    <dbReference type="NCBI Taxonomy" id="1076179"/>
    <lineage>
        <taxon>unclassified sequences</taxon>
        <taxon>metagenomes</taxon>
        <taxon>ecological metagenomes</taxon>
    </lineage>
</organism>
<sequence>MKFADALTSIPSSSVQFTKWYPGSAVAFEPAASPVAGANVSPDELTVPISVSADT</sequence>
<name>A0A644WH14_9ZZZZ</name>
<evidence type="ECO:0000313" key="1">
    <source>
        <dbReference type="EMBL" id="MPM02867.1"/>
    </source>
</evidence>